<proteinExistence type="predicted"/>
<dbReference type="EMBL" id="MU970058">
    <property type="protein sequence ID" value="KAK9323690.1"/>
    <property type="molecule type" value="Genomic_DNA"/>
</dbReference>
<reference evidence="2" key="1">
    <citation type="journal article" date="2024" name="Front. Bioeng. Biotechnol.">
        <title>Genome-scale model development and genomic sequencing of the oleaginous clade Lipomyces.</title>
        <authorList>
            <person name="Czajka J.J."/>
            <person name="Han Y."/>
            <person name="Kim J."/>
            <person name="Mondo S.J."/>
            <person name="Hofstad B.A."/>
            <person name="Robles A."/>
            <person name="Haridas S."/>
            <person name="Riley R."/>
            <person name="LaButti K."/>
            <person name="Pangilinan J."/>
            <person name="Andreopoulos W."/>
            <person name="Lipzen A."/>
            <person name="Yan J."/>
            <person name="Wang M."/>
            <person name="Ng V."/>
            <person name="Grigoriev I.V."/>
            <person name="Spatafora J.W."/>
            <person name="Magnuson J.K."/>
            <person name="Baker S.E."/>
            <person name="Pomraning K.R."/>
        </authorList>
    </citation>
    <scope>NUCLEOTIDE SEQUENCE [LARGE SCALE GENOMIC DNA]</scope>
    <source>
        <strain evidence="2">CBS 10300</strain>
    </source>
</reference>
<dbReference type="Proteomes" id="UP001489719">
    <property type="component" value="Unassembled WGS sequence"/>
</dbReference>
<keyword evidence="2" id="KW-1185">Reference proteome</keyword>
<gene>
    <name evidence="1" type="ORF">V1517DRAFT_319574</name>
</gene>
<evidence type="ECO:0000313" key="2">
    <source>
        <dbReference type="Proteomes" id="UP001489719"/>
    </source>
</evidence>
<evidence type="ECO:0000313" key="1">
    <source>
        <dbReference type="EMBL" id="KAK9323690.1"/>
    </source>
</evidence>
<organism evidence="1 2">
    <name type="scientific">Lipomyces orientalis</name>
    <dbReference type="NCBI Taxonomy" id="1233043"/>
    <lineage>
        <taxon>Eukaryota</taxon>
        <taxon>Fungi</taxon>
        <taxon>Dikarya</taxon>
        <taxon>Ascomycota</taxon>
        <taxon>Saccharomycotina</taxon>
        <taxon>Lipomycetes</taxon>
        <taxon>Lipomycetales</taxon>
        <taxon>Lipomycetaceae</taxon>
        <taxon>Lipomyces</taxon>
    </lineage>
</organism>
<sequence length="136" mass="15329">MRRRRPVLGTALLIGASRSAARHEVEEQARRDAEIQREAEIRRLDEEQREAKTQLAIKEAVSQEVGRQERQSQVPIDQSMTKGGIANETPQPLVHPSYGNDSHEANIRYCVGCGNACKREDNFCGRCGRKQFQPDG</sequence>
<comment type="caution">
    <text evidence="1">The sequence shown here is derived from an EMBL/GenBank/DDBJ whole genome shotgun (WGS) entry which is preliminary data.</text>
</comment>
<accession>A0ACC3TR34</accession>
<protein>
    <submittedName>
        <fullName evidence="1">Zinc-ribbon domain-protein</fullName>
    </submittedName>
</protein>
<name>A0ACC3TR34_9ASCO</name>